<sequence length="340" mass="39874">MQTKKNLISLARVFLAIFIALLIFTAGFLAYLMIGKAEPAEEIIFGVTFSQPFAIKMGLNWQKTYLAILDDLKVRNLRLVAYWPEIEKQDGEYSFNDLDWQINEAEKRNAKVILAIGRKLPRWPECHIPGWAGKLSEEEQQEKVLLLIIEIIEHYKKSQNIKAWQIENEPFFESFGECPALDKNFLDQEIALARNLDNRPIVITASGELSPWINEAKRADILGTTLYRVVWNKYLGNFRYPFPPVFYQKRADLIKKFFGLQEIIMVELAVEPWGRTLLYELPLEEQFQSMNLEEFKKTIQYGKETGFKEVYLWGAEWWYWLKTAQGDNAIWDEAKKLWAE</sequence>
<proteinExistence type="predicted"/>
<dbReference type="InterPro" id="IPR017853">
    <property type="entry name" value="GH"/>
</dbReference>
<keyword evidence="1" id="KW-0812">Transmembrane</keyword>
<gene>
    <name evidence="2" type="ORF">A2815_01710</name>
</gene>
<keyword evidence="1" id="KW-0472">Membrane</keyword>
<comment type="caution">
    <text evidence="2">The sequence shown here is derived from an EMBL/GenBank/DDBJ whole genome shotgun (WGS) entry which is preliminary data.</text>
</comment>
<evidence type="ECO:0000313" key="3">
    <source>
        <dbReference type="Proteomes" id="UP000176974"/>
    </source>
</evidence>
<dbReference type="AlphaFoldDB" id="A0A1G2FCU5"/>
<organism evidence="2 3">
    <name type="scientific">Candidatus Portnoybacteria bacterium RIFCSPHIGHO2_01_FULL_40_12b</name>
    <dbReference type="NCBI Taxonomy" id="1801994"/>
    <lineage>
        <taxon>Bacteria</taxon>
        <taxon>Candidatus Portnoyibacteriota</taxon>
    </lineage>
</organism>
<dbReference type="SUPFAM" id="SSF51445">
    <property type="entry name" value="(Trans)glycosidases"/>
    <property type="match status" value="1"/>
</dbReference>
<feature type="transmembrane region" description="Helical" evidence="1">
    <location>
        <begin position="12"/>
        <end position="34"/>
    </location>
</feature>
<accession>A0A1G2FCU5</accession>
<evidence type="ECO:0000313" key="2">
    <source>
        <dbReference type="EMBL" id="OGZ35408.1"/>
    </source>
</evidence>
<dbReference type="Gene3D" id="3.20.20.80">
    <property type="entry name" value="Glycosidases"/>
    <property type="match status" value="1"/>
</dbReference>
<dbReference type="EMBL" id="MHMY01000011">
    <property type="protein sequence ID" value="OGZ35408.1"/>
    <property type="molecule type" value="Genomic_DNA"/>
</dbReference>
<reference evidence="2 3" key="1">
    <citation type="journal article" date="2016" name="Nat. Commun.">
        <title>Thousands of microbial genomes shed light on interconnected biogeochemical processes in an aquifer system.</title>
        <authorList>
            <person name="Anantharaman K."/>
            <person name="Brown C.T."/>
            <person name="Hug L.A."/>
            <person name="Sharon I."/>
            <person name="Castelle C.J."/>
            <person name="Probst A.J."/>
            <person name="Thomas B.C."/>
            <person name="Singh A."/>
            <person name="Wilkins M.J."/>
            <person name="Karaoz U."/>
            <person name="Brodie E.L."/>
            <person name="Williams K.H."/>
            <person name="Hubbard S.S."/>
            <person name="Banfield J.F."/>
        </authorList>
    </citation>
    <scope>NUCLEOTIDE SEQUENCE [LARGE SCALE GENOMIC DNA]</scope>
</reference>
<dbReference type="Proteomes" id="UP000176974">
    <property type="component" value="Unassembled WGS sequence"/>
</dbReference>
<keyword evidence="1" id="KW-1133">Transmembrane helix</keyword>
<protein>
    <submittedName>
        <fullName evidence="2">Uncharacterized protein</fullName>
    </submittedName>
</protein>
<name>A0A1G2FCU5_9BACT</name>
<evidence type="ECO:0000256" key="1">
    <source>
        <dbReference type="SAM" id="Phobius"/>
    </source>
</evidence>